<dbReference type="InterPro" id="IPR026960">
    <property type="entry name" value="RVT-Znf"/>
</dbReference>
<dbReference type="Proteomes" id="UP000554482">
    <property type="component" value="Unassembled WGS sequence"/>
</dbReference>
<proteinExistence type="predicted"/>
<evidence type="ECO:0000259" key="1">
    <source>
        <dbReference type="Pfam" id="PF13966"/>
    </source>
</evidence>
<dbReference type="EMBL" id="JABWDY010016567">
    <property type="protein sequence ID" value="KAF5196006.1"/>
    <property type="molecule type" value="Genomic_DNA"/>
</dbReference>
<organism evidence="2 3">
    <name type="scientific">Thalictrum thalictroides</name>
    <name type="common">Rue-anemone</name>
    <name type="synonym">Anemone thalictroides</name>
    <dbReference type="NCBI Taxonomy" id="46969"/>
    <lineage>
        <taxon>Eukaryota</taxon>
        <taxon>Viridiplantae</taxon>
        <taxon>Streptophyta</taxon>
        <taxon>Embryophyta</taxon>
        <taxon>Tracheophyta</taxon>
        <taxon>Spermatophyta</taxon>
        <taxon>Magnoliopsida</taxon>
        <taxon>Ranunculales</taxon>
        <taxon>Ranunculaceae</taxon>
        <taxon>Thalictroideae</taxon>
        <taxon>Thalictrum</taxon>
    </lineage>
</organism>
<feature type="domain" description="Reverse transcriptase zinc-binding" evidence="1">
    <location>
        <begin position="10"/>
        <end position="78"/>
    </location>
</feature>
<gene>
    <name evidence="2" type="ORF">FRX31_014407</name>
</gene>
<dbReference type="Pfam" id="PF13966">
    <property type="entry name" value="zf-RVT"/>
    <property type="match status" value="1"/>
</dbReference>
<feature type="non-terminal residue" evidence="2">
    <location>
        <position position="90"/>
    </location>
</feature>
<sequence length="90" mass="10115">MVQDPISSSAILRRIWQHYIPTKISFFIWKLLHGAIPTDNAVKKCNIALASRCACCQSPSEESCSHLFLKGNLAKSVWLHFNSLFSIPTP</sequence>
<accession>A0A7J6WEX2</accession>
<dbReference type="OrthoDB" id="1745633at2759"/>
<name>A0A7J6WEX2_THATH</name>
<evidence type="ECO:0000313" key="2">
    <source>
        <dbReference type="EMBL" id="KAF5196006.1"/>
    </source>
</evidence>
<evidence type="ECO:0000313" key="3">
    <source>
        <dbReference type="Proteomes" id="UP000554482"/>
    </source>
</evidence>
<keyword evidence="3" id="KW-1185">Reference proteome</keyword>
<protein>
    <recommendedName>
        <fullName evidence="1">Reverse transcriptase zinc-binding domain-containing protein</fullName>
    </recommendedName>
</protein>
<reference evidence="2 3" key="1">
    <citation type="submission" date="2020-06" db="EMBL/GenBank/DDBJ databases">
        <title>Transcriptomic and genomic resources for Thalictrum thalictroides and T. hernandezii: Facilitating candidate gene discovery in an emerging model plant lineage.</title>
        <authorList>
            <person name="Arias T."/>
            <person name="Riano-Pachon D.M."/>
            <person name="Di Stilio V.S."/>
        </authorList>
    </citation>
    <scope>NUCLEOTIDE SEQUENCE [LARGE SCALE GENOMIC DNA]</scope>
    <source>
        <strain evidence="3">cv. WT478/WT964</strain>
        <tissue evidence="2">Leaves</tissue>
    </source>
</reference>
<dbReference type="AlphaFoldDB" id="A0A7J6WEX2"/>
<comment type="caution">
    <text evidence="2">The sequence shown here is derived from an EMBL/GenBank/DDBJ whole genome shotgun (WGS) entry which is preliminary data.</text>
</comment>